<accession>A0A929BFD3</accession>
<sequence>MSSTETRTGWPLGRVPADYVLGHVRAVLPDRVAEDSRIVVRDGRIAAVEDHPPGAGCDADGDGALCLPGLVDVHSDALERERAPRPAALLPWDFAVLSLEAKLAAAGVTTAFHGAAFQHKTARGTERTIGTAEELCAAVQRRRDGPVDHRLLLRLDVRSVGGAKALERQLDSLPGTTLVSHEDHTPGIGQYVDRTRMEEYLVGADGMSPQQAEQHVTDMVAERGSLAELRDENLAWLGALARRERIRLLGHDPESAAEIVALRTRGGAVAEFPTTVDAAEAAREHGLPVVAGAPNVLRGNSHSGNVSAAGLVSRGLVTALASDYLPSGLLGAVWRLAAETGLARAVRLVTGGPAEVAGLDDRGALRSGLRADLVLVESGGRWPVVRDVLPGGAR</sequence>
<dbReference type="NCBIfam" id="NF011990">
    <property type="entry name" value="PRK15446.2-6"/>
    <property type="match status" value="1"/>
</dbReference>
<dbReference type="InterPro" id="IPR006680">
    <property type="entry name" value="Amidohydro-rel"/>
</dbReference>
<keyword evidence="2" id="KW-0378">Hydrolase</keyword>
<dbReference type="EC" id="3.6.1.63" evidence="2"/>
<evidence type="ECO:0000259" key="1">
    <source>
        <dbReference type="Pfam" id="PF01979"/>
    </source>
</evidence>
<feature type="domain" description="Amidohydrolase-related" evidence="1">
    <location>
        <begin position="153"/>
        <end position="377"/>
    </location>
</feature>
<dbReference type="EMBL" id="JADEYC010000045">
    <property type="protein sequence ID" value="MBE9376533.1"/>
    <property type="molecule type" value="Genomic_DNA"/>
</dbReference>
<dbReference type="Gene3D" id="3.20.20.140">
    <property type="entry name" value="Metal-dependent hydrolases"/>
    <property type="match status" value="2"/>
</dbReference>
<dbReference type="Pfam" id="PF01979">
    <property type="entry name" value="Amidohydro_1"/>
    <property type="match status" value="1"/>
</dbReference>
<protein>
    <submittedName>
        <fullName evidence="2">Alpha-D-ribose 1-methylphosphonate 5-triphosphate diphosphatase</fullName>
        <ecNumber evidence="2">3.6.1.63</ecNumber>
    </submittedName>
</protein>
<dbReference type="PANTHER" id="PTHR43135:SF3">
    <property type="entry name" value="ALPHA-D-RIBOSE 1-METHYLPHOSPHONATE 5-TRIPHOSPHATE DIPHOSPHATASE"/>
    <property type="match status" value="1"/>
</dbReference>
<dbReference type="RefSeq" id="WP_193930331.1">
    <property type="nucleotide sequence ID" value="NZ_JADEYC010000045.1"/>
</dbReference>
<dbReference type="GO" id="GO:0019700">
    <property type="term" value="P:organic phosphonate catabolic process"/>
    <property type="evidence" value="ECO:0007669"/>
    <property type="project" value="InterPro"/>
</dbReference>
<dbReference type="Gene3D" id="2.30.40.10">
    <property type="entry name" value="Urease, subunit C, domain 1"/>
    <property type="match status" value="2"/>
</dbReference>
<dbReference type="SUPFAM" id="SSF51338">
    <property type="entry name" value="Composite domain of metallo-dependent hydrolases"/>
    <property type="match status" value="1"/>
</dbReference>
<keyword evidence="3" id="KW-1185">Reference proteome</keyword>
<name>A0A929BFD3_9PSEU</name>
<comment type="caution">
    <text evidence="2">The sequence shown here is derived from an EMBL/GenBank/DDBJ whole genome shotgun (WGS) entry which is preliminary data.</text>
</comment>
<dbReference type="AlphaFoldDB" id="A0A929BFD3"/>
<evidence type="ECO:0000313" key="2">
    <source>
        <dbReference type="EMBL" id="MBE9376533.1"/>
    </source>
</evidence>
<dbReference type="InterPro" id="IPR011059">
    <property type="entry name" value="Metal-dep_hydrolase_composite"/>
</dbReference>
<dbReference type="GO" id="GO:0016810">
    <property type="term" value="F:hydrolase activity, acting on carbon-nitrogen (but not peptide) bonds"/>
    <property type="evidence" value="ECO:0007669"/>
    <property type="project" value="InterPro"/>
</dbReference>
<dbReference type="InterPro" id="IPR051781">
    <property type="entry name" value="Metallo-dep_Hydrolase"/>
</dbReference>
<dbReference type="Proteomes" id="UP000598360">
    <property type="component" value="Unassembled WGS sequence"/>
</dbReference>
<dbReference type="NCBIfam" id="NF011984">
    <property type="entry name" value="PRK15446.1-5"/>
    <property type="match status" value="1"/>
</dbReference>
<dbReference type="InterPro" id="IPR032466">
    <property type="entry name" value="Metal_Hydrolase"/>
</dbReference>
<reference evidence="2" key="1">
    <citation type="submission" date="2020-10" db="EMBL/GenBank/DDBJ databases">
        <title>Diversity and distribution of actinomycetes associated with coral in the coast of Hainan.</title>
        <authorList>
            <person name="Li F."/>
        </authorList>
    </citation>
    <scope>NUCLEOTIDE SEQUENCE</scope>
    <source>
        <strain evidence="2">HNM0983</strain>
    </source>
</reference>
<dbReference type="SUPFAM" id="SSF51556">
    <property type="entry name" value="Metallo-dependent hydrolases"/>
    <property type="match status" value="1"/>
</dbReference>
<gene>
    <name evidence="2" type="ORF">IQ251_18945</name>
</gene>
<dbReference type="PIRSF" id="PIRSF038971">
    <property type="entry name" value="PhnM"/>
    <property type="match status" value="1"/>
</dbReference>
<dbReference type="PANTHER" id="PTHR43135">
    <property type="entry name" value="ALPHA-D-RIBOSE 1-METHYLPHOSPHONATE 5-TRIPHOSPHATE DIPHOSPHATASE"/>
    <property type="match status" value="1"/>
</dbReference>
<evidence type="ECO:0000313" key="3">
    <source>
        <dbReference type="Proteomes" id="UP000598360"/>
    </source>
</evidence>
<proteinExistence type="predicted"/>
<dbReference type="InterPro" id="IPR012696">
    <property type="entry name" value="PhnM"/>
</dbReference>
<organism evidence="2 3">
    <name type="scientific">Saccharopolyspora montiporae</name>
    <dbReference type="NCBI Taxonomy" id="2781240"/>
    <lineage>
        <taxon>Bacteria</taxon>
        <taxon>Bacillati</taxon>
        <taxon>Actinomycetota</taxon>
        <taxon>Actinomycetes</taxon>
        <taxon>Pseudonocardiales</taxon>
        <taxon>Pseudonocardiaceae</taxon>
        <taxon>Saccharopolyspora</taxon>
    </lineage>
</organism>